<name>A0A9J5WLP8_SOLCO</name>
<accession>A0A9J5WLP8</accession>
<evidence type="ECO:0000313" key="3">
    <source>
        <dbReference type="Proteomes" id="UP000824120"/>
    </source>
</evidence>
<sequence length="66" mass="7259">MKICESPNPFGESPIDRLFSFCSSVPSPEGKEKIGSEKEQSAYRRATPQRSTTSPNYPGHKDAKGN</sequence>
<reference evidence="2 3" key="1">
    <citation type="submission" date="2020-09" db="EMBL/GenBank/DDBJ databases">
        <title>De no assembly of potato wild relative species, Solanum commersonii.</title>
        <authorList>
            <person name="Cho K."/>
        </authorList>
    </citation>
    <scope>NUCLEOTIDE SEQUENCE [LARGE SCALE GENOMIC DNA]</scope>
    <source>
        <strain evidence="2">LZ3.2</strain>
        <tissue evidence="2">Leaf</tissue>
    </source>
</reference>
<gene>
    <name evidence="2" type="ORF">H5410_056250</name>
</gene>
<dbReference type="Proteomes" id="UP000824120">
    <property type="component" value="Chromosome 11"/>
</dbReference>
<feature type="compositionally biased region" description="Basic and acidic residues" evidence="1">
    <location>
        <begin position="29"/>
        <end position="42"/>
    </location>
</feature>
<comment type="caution">
    <text evidence="2">The sequence shown here is derived from an EMBL/GenBank/DDBJ whole genome shotgun (WGS) entry which is preliminary data.</text>
</comment>
<dbReference type="OrthoDB" id="1324344at2759"/>
<proteinExistence type="predicted"/>
<feature type="region of interest" description="Disordered" evidence="1">
    <location>
        <begin position="21"/>
        <end position="66"/>
    </location>
</feature>
<organism evidence="2 3">
    <name type="scientific">Solanum commersonii</name>
    <name type="common">Commerson's wild potato</name>
    <name type="synonym">Commerson's nightshade</name>
    <dbReference type="NCBI Taxonomy" id="4109"/>
    <lineage>
        <taxon>Eukaryota</taxon>
        <taxon>Viridiplantae</taxon>
        <taxon>Streptophyta</taxon>
        <taxon>Embryophyta</taxon>
        <taxon>Tracheophyta</taxon>
        <taxon>Spermatophyta</taxon>
        <taxon>Magnoliopsida</taxon>
        <taxon>eudicotyledons</taxon>
        <taxon>Gunneridae</taxon>
        <taxon>Pentapetalae</taxon>
        <taxon>asterids</taxon>
        <taxon>lamiids</taxon>
        <taxon>Solanales</taxon>
        <taxon>Solanaceae</taxon>
        <taxon>Solanoideae</taxon>
        <taxon>Solaneae</taxon>
        <taxon>Solanum</taxon>
    </lineage>
</organism>
<dbReference type="AlphaFoldDB" id="A0A9J5WLP8"/>
<protein>
    <submittedName>
        <fullName evidence="2">Uncharacterized protein</fullName>
    </submittedName>
</protein>
<dbReference type="EMBL" id="JACXVP010000011">
    <property type="protein sequence ID" value="KAG5576116.1"/>
    <property type="molecule type" value="Genomic_DNA"/>
</dbReference>
<evidence type="ECO:0000313" key="2">
    <source>
        <dbReference type="EMBL" id="KAG5576116.1"/>
    </source>
</evidence>
<keyword evidence="3" id="KW-1185">Reference proteome</keyword>
<evidence type="ECO:0000256" key="1">
    <source>
        <dbReference type="SAM" id="MobiDB-lite"/>
    </source>
</evidence>